<feature type="domain" description="Peptidase M20 dimerisation" evidence="4">
    <location>
        <begin position="202"/>
        <end position="350"/>
    </location>
</feature>
<dbReference type="EMBL" id="BOOU01000062">
    <property type="protein sequence ID" value="GII79738.1"/>
    <property type="molecule type" value="Genomic_DNA"/>
</dbReference>
<comment type="caution">
    <text evidence="5">The sequence shown here is derived from an EMBL/GenBank/DDBJ whole genome shotgun (WGS) entry which is preliminary data.</text>
</comment>
<keyword evidence="3" id="KW-0378">Hydrolase</keyword>
<dbReference type="Gene3D" id="3.30.70.360">
    <property type="match status" value="1"/>
</dbReference>
<dbReference type="InterPro" id="IPR051458">
    <property type="entry name" value="Cyt/Met_Dipeptidase"/>
</dbReference>
<sequence length="465" mass="50316">MSKITTGVRAFLDRRRDDLVEELTEFMRIPAVAVEGGPEIGRMAERAAAKCREAGLETRIEQTAGHPVVYATGGPDDAPFTLMNYGHYDVFPVTDQPGWETDPFEPVIRGDRIYGRGSGDNKGQFLAHLNALQWWQREAGGLPIKVKVILEGEEENGSQNLPEFILRNRDELAADLCVYSDGPMLPGDRPALLFGARGALVLEFHSRGPGRPLHSGNFGGVVANPIIELSRLLALMAAPNGDLLVPGADKGVPEATAAERAALEALPFDPAEFRERTGTEPLPARFGESYYERLLYKPSFNVSGFGGGHVGAGAKTLIPTSAMAKADLRLVGDQDPDEVLTAIRRFADEQGLSSVEVRKIFSQPPSRTPLDHPYADVIERAVADGFGSPPLRVPSLAGTTPDYVFTKLLGMPAVMLPFAPTDENHHGPNESMKISLFLRGVHASARLIELLAERAHDGPPPAPSR</sequence>
<dbReference type="Proteomes" id="UP000655287">
    <property type="component" value="Unassembled WGS sequence"/>
</dbReference>
<dbReference type="AlphaFoldDB" id="A0A919V365"/>
<evidence type="ECO:0000313" key="5">
    <source>
        <dbReference type="EMBL" id="GII79738.1"/>
    </source>
</evidence>
<organism evidence="5 6">
    <name type="scientific">Sphaerisporangium rufum</name>
    <dbReference type="NCBI Taxonomy" id="1381558"/>
    <lineage>
        <taxon>Bacteria</taxon>
        <taxon>Bacillati</taxon>
        <taxon>Actinomycetota</taxon>
        <taxon>Actinomycetes</taxon>
        <taxon>Streptosporangiales</taxon>
        <taxon>Streptosporangiaceae</taxon>
        <taxon>Sphaerisporangium</taxon>
    </lineage>
</organism>
<dbReference type="Pfam" id="PF01546">
    <property type="entry name" value="Peptidase_M20"/>
    <property type="match status" value="1"/>
</dbReference>
<evidence type="ECO:0000256" key="1">
    <source>
        <dbReference type="ARBA" id="ARBA00022670"/>
    </source>
</evidence>
<dbReference type="InterPro" id="IPR002933">
    <property type="entry name" value="Peptidase_M20"/>
</dbReference>
<reference evidence="5" key="1">
    <citation type="submission" date="2021-01" db="EMBL/GenBank/DDBJ databases">
        <title>Whole genome shotgun sequence of Sphaerisporangium rufum NBRC 109079.</title>
        <authorList>
            <person name="Komaki H."/>
            <person name="Tamura T."/>
        </authorList>
    </citation>
    <scope>NUCLEOTIDE SEQUENCE</scope>
    <source>
        <strain evidence="5">NBRC 109079</strain>
    </source>
</reference>
<dbReference type="GO" id="GO:0008233">
    <property type="term" value="F:peptidase activity"/>
    <property type="evidence" value="ECO:0007669"/>
    <property type="project" value="UniProtKB-KW"/>
</dbReference>
<evidence type="ECO:0000256" key="3">
    <source>
        <dbReference type="ARBA" id="ARBA00022801"/>
    </source>
</evidence>
<proteinExistence type="predicted"/>
<evidence type="ECO:0000259" key="4">
    <source>
        <dbReference type="Pfam" id="PF07687"/>
    </source>
</evidence>
<dbReference type="PANTHER" id="PTHR43270">
    <property type="entry name" value="BETA-ALA-HIS DIPEPTIDASE"/>
    <property type="match status" value="1"/>
</dbReference>
<dbReference type="Pfam" id="PF07687">
    <property type="entry name" value="M20_dimer"/>
    <property type="match status" value="1"/>
</dbReference>
<protein>
    <submittedName>
        <fullName evidence="5">Peptidase M20</fullName>
    </submittedName>
</protein>
<evidence type="ECO:0000256" key="2">
    <source>
        <dbReference type="ARBA" id="ARBA00022723"/>
    </source>
</evidence>
<evidence type="ECO:0000313" key="6">
    <source>
        <dbReference type="Proteomes" id="UP000655287"/>
    </source>
</evidence>
<accession>A0A919V365</accession>
<dbReference type="GO" id="GO:0006508">
    <property type="term" value="P:proteolysis"/>
    <property type="evidence" value="ECO:0007669"/>
    <property type="project" value="UniProtKB-KW"/>
</dbReference>
<dbReference type="GO" id="GO:0046872">
    <property type="term" value="F:metal ion binding"/>
    <property type="evidence" value="ECO:0007669"/>
    <property type="project" value="UniProtKB-KW"/>
</dbReference>
<dbReference type="Gene3D" id="3.40.630.10">
    <property type="entry name" value="Zn peptidases"/>
    <property type="match status" value="1"/>
</dbReference>
<gene>
    <name evidence="5" type="ORF">Sru01_47200</name>
</gene>
<keyword evidence="1" id="KW-0645">Protease</keyword>
<name>A0A919V365_9ACTN</name>
<dbReference type="PANTHER" id="PTHR43270:SF8">
    <property type="entry name" value="DI- AND TRIPEPTIDASE DUG2-RELATED"/>
    <property type="match status" value="1"/>
</dbReference>
<dbReference type="InterPro" id="IPR011650">
    <property type="entry name" value="Peptidase_M20_dimer"/>
</dbReference>
<keyword evidence="2" id="KW-0479">Metal-binding</keyword>
<keyword evidence="6" id="KW-1185">Reference proteome</keyword>
<dbReference type="SUPFAM" id="SSF53187">
    <property type="entry name" value="Zn-dependent exopeptidases"/>
    <property type="match status" value="1"/>
</dbReference>
<dbReference type="RefSeq" id="WP_203989874.1">
    <property type="nucleotide sequence ID" value="NZ_BOOU01000062.1"/>
</dbReference>